<reference evidence="2" key="1">
    <citation type="submission" date="2019-11" db="EMBL/GenBank/DDBJ databases">
        <title>Isolation and characterization of two novel species in the genus Thiomicrorhabdus.</title>
        <authorList>
            <person name="Mochizuki J."/>
            <person name="Kojima H."/>
            <person name="Fukui M."/>
        </authorList>
    </citation>
    <scope>NUCLEOTIDE SEQUENCE [LARGE SCALE GENOMIC DNA]</scope>
    <source>
        <strain evidence="2">AkT22</strain>
    </source>
</reference>
<dbReference type="KEGG" id="tzo:THMIRHAT_10490"/>
<keyword evidence="2" id="KW-1185">Reference proteome</keyword>
<protein>
    <recommendedName>
        <fullName evidence="3">Flagellar hook-length control protein-like C-terminal domain-containing protein</fullName>
    </recommendedName>
</protein>
<dbReference type="EMBL" id="AP021888">
    <property type="protein sequence ID" value="BBP43303.1"/>
    <property type="molecule type" value="Genomic_DNA"/>
</dbReference>
<evidence type="ECO:0000313" key="1">
    <source>
        <dbReference type="EMBL" id="BBP43303.1"/>
    </source>
</evidence>
<sequence>MTETGNLQVQVKATQPSLQLEILSSKPNSTSLSPQAQVLIQNALKALLPNQISLPQAFQILSQPSLLQLLPPSLQNQLQTILNQLLRPNANLKGETLKDSLQNSGLFLENNLKNKVPPTQDLKAKLLQLQEAANNAPLSESTSKLATLLGKAINKITIQQIQLLENPQTIYAEPPLHPDSKIKAIEIDVRKSPPESSLNFEVLLTLQLEEGEMITKLLLDKDETVSTFIWGENQYLETQIEENLSNLKQSFQDAGIKTSVITLAKAKPITTKNATKIALIDIHI</sequence>
<name>A0A6F8PMG8_9GAMM</name>
<organism evidence="1 2">
    <name type="scientific">Thiosulfativibrio zosterae</name>
    <dbReference type="NCBI Taxonomy" id="2675053"/>
    <lineage>
        <taxon>Bacteria</taxon>
        <taxon>Pseudomonadati</taxon>
        <taxon>Pseudomonadota</taxon>
        <taxon>Gammaproteobacteria</taxon>
        <taxon>Thiotrichales</taxon>
        <taxon>Piscirickettsiaceae</taxon>
        <taxon>Thiosulfativibrio</taxon>
    </lineage>
</organism>
<accession>A0A6F8PMG8</accession>
<gene>
    <name evidence="1" type="ORF">THMIRHAT_10490</name>
</gene>
<evidence type="ECO:0000313" key="2">
    <source>
        <dbReference type="Proteomes" id="UP000501466"/>
    </source>
</evidence>
<evidence type="ECO:0008006" key="3">
    <source>
        <dbReference type="Google" id="ProtNLM"/>
    </source>
</evidence>
<proteinExistence type="predicted"/>
<dbReference type="AlphaFoldDB" id="A0A6F8PMG8"/>
<dbReference type="Proteomes" id="UP000501466">
    <property type="component" value="Chromosome"/>
</dbReference>